<evidence type="ECO:0000256" key="5">
    <source>
        <dbReference type="ARBA" id="ARBA00022553"/>
    </source>
</evidence>
<keyword evidence="5" id="KW-0597">Phosphoprotein</keyword>
<dbReference type="CDD" id="cd06225">
    <property type="entry name" value="HAMP"/>
    <property type="match status" value="1"/>
</dbReference>
<evidence type="ECO:0000313" key="15">
    <source>
        <dbReference type="EMBL" id="BCS95789.1"/>
    </source>
</evidence>
<keyword evidence="11 13" id="KW-0472">Membrane</keyword>
<evidence type="ECO:0000256" key="11">
    <source>
        <dbReference type="ARBA" id="ARBA00023136"/>
    </source>
</evidence>
<dbReference type="EMBL" id="AP024488">
    <property type="protein sequence ID" value="BCS95789.1"/>
    <property type="molecule type" value="Genomic_DNA"/>
</dbReference>
<keyword evidence="13" id="KW-1133">Transmembrane helix</keyword>
<comment type="subcellular location">
    <subcellularLocation>
        <location evidence="2">Cell membrane</location>
        <topology evidence="2">Multi-pass membrane protein</topology>
    </subcellularLocation>
</comment>
<dbReference type="Gene3D" id="3.30.450.20">
    <property type="entry name" value="PAS domain"/>
    <property type="match status" value="1"/>
</dbReference>
<dbReference type="InterPro" id="IPR050398">
    <property type="entry name" value="HssS/ArlS-like"/>
</dbReference>
<dbReference type="Pfam" id="PF00672">
    <property type="entry name" value="HAMP"/>
    <property type="match status" value="1"/>
</dbReference>
<keyword evidence="9" id="KW-0067">ATP-binding</keyword>
<evidence type="ECO:0000256" key="10">
    <source>
        <dbReference type="ARBA" id="ARBA00023012"/>
    </source>
</evidence>
<feature type="transmembrane region" description="Helical" evidence="13">
    <location>
        <begin position="337"/>
        <end position="358"/>
    </location>
</feature>
<feature type="compositionally biased region" description="Low complexity" evidence="12">
    <location>
        <begin position="75"/>
        <end position="84"/>
    </location>
</feature>
<dbReference type="PROSITE" id="PS50885">
    <property type="entry name" value="HAMP"/>
    <property type="match status" value="1"/>
</dbReference>
<evidence type="ECO:0000256" key="12">
    <source>
        <dbReference type="SAM" id="MobiDB-lite"/>
    </source>
</evidence>
<comment type="catalytic activity">
    <reaction evidence="1">
        <text>ATP + protein L-histidine = ADP + protein N-phospho-L-histidine.</text>
        <dbReference type="EC" id="2.7.13.3"/>
    </reaction>
</comment>
<evidence type="ECO:0000256" key="3">
    <source>
        <dbReference type="ARBA" id="ARBA00012438"/>
    </source>
</evidence>
<feature type="domain" description="HAMP" evidence="14">
    <location>
        <begin position="358"/>
        <end position="410"/>
    </location>
</feature>
<keyword evidence="16" id="KW-1185">Reference proteome</keyword>
<dbReference type="PANTHER" id="PTHR45528">
    <property type="entry name" value="SENSOR HISTIDINE KINASE CPXA"/>
    <property type="match status" value="1"/>
</dbReference>
<evidence type="ECO:0000256" key="1">
    <source>
        <dbReference type="ARBA" id="ARBA00000085"/>
    </source>
</evidence>
<protein>
    <recommendedName>
        <fullName evidence="3">histidine kinase</fullName>
        <ecNumber evidence="3">2.7.13.3</ecNumber>
    </recommendedName>
</protein>
<keyword evidence="13" id="KW-0812">Transmembrane</keyword>
<evidence type="ECO:0000256" key="2">
    <source>
        <dbReference type="ARBA" id="ARBA00004651"/>
    </source>
</evidence>
<evidence type="ECO:0000256" key="7">
    <source>
        <dbReference type="ARBA" id="ARBA00022741"/>
    </source>
</evidence>
<name>A0ABM7PF45_9BACT</name>
<feature type="region of interest" description="Disordered" evidence="12">
    <location>
        <begin position="67"/>
        <end position="112"/>
    </location>
</feature>
<dbReference type="Proteomes" id="UP001320148">
    <property type="component" value="Chromosome"/>
</dbReference>
<gene>
    <name evidence="15" type="ORF">DSLASN_14210</name>
</gene>
<evidence type="ECO:0000256" key="4">
    <source>
        <dbReference type="ARBA" id="ARBA00022475"/>
    </source>
</evidence>
<dbReference type="InterPro" id="IPR003660">
    <property type="entry name" value="HAMP_dom"/>
</dbReference>
<keyword evidence="7" id="KW-0547">Nucleotide-binding</keyword>
<evidence type="ECO:0000256" key="8">
    <source>
        <dbReference type="ARBA" id="ARBA00022777"/>
    </source>
</evidence>
<reference evidence="15 16" key="1">
    <citation type="submission" date="2021-02" db="EMBL/GenBank/DDBJ databases">
        <title>Complete genome of Desulfoluna sp. strain ASN36.</title>
        <authorList>
            <person name="Takahashi A."/>
            <person name="Kojima H."/>
            <person name="Fukui M."/>
        </authorList>
    </citation>
    <scope>NUCLEOTIDE SEQUENCE [LARGE SCALE GENOMIC DNA]</scope>
    <source>
        <strain evidence="15 16">ASN36</strain>
    </source>
</reference>
<accession>A0ABM7PF45</accession>
<organism evidence="15 16">
    <name type="scientific">Desulfoluna limicola</name>
    <dbReference type="NCBI Taxonomy" id="2810562"/>
    <lineage>
        <taxon>Bacteria</taxon>
        <taxon>Pseudomonadati</taxon>
        <taxon>Thermodesulfobacteriota</taxon>
        <taxon>Desulfobacteria</taxon>
        <taxon>Desulfobacterales</taxon>
        <taxon>Desulfolunaceae</taxon>
        <taxon>Desulfoluna</taxon>
    </lineage>
</organism>
<evidence type="ECO:0000259" key="14">
    <source>
        <dbReference type="PROSITE" id="PS50885"/>
    </source>
</evidence>
<keyword evidence="8" id="KW-0418">Kinase</keyword>
<dbReference type="SMART" id="SM00304">
    <property type="entry name" value="HAMP"/>
    <property type="match status" value="1"/>
</dbReference>
<dbReference type="Gene3D" id="1.10.8.500">
    <property type="entry name" value="HAMP domain in histidine kinase"/>
    <property type="match status" value="1"/>
</dbReference>
<proteinExistence type="predicted"/>
<evidence type="ECO:0000256" key="13">
    <source>
        <dbReference type="SAM" id="Phobius"/>
    </source>
</evidence>
<evidence type="ECO:0000256" key="9">
    <source>
        <dbReference type="ARBA" id="ARBA00022840"/>
    </source>
</evidence>
<keyword evidence="4" id="KW-1003">Cell membrane</keyword>
<dbReference type="RefSeq" id="WP_236892122.1">
    <property type="nucleotide sequence ID" value="NZ_AP024488.1"/>
</dbReference>
<evidence type="ECO:0000313" key="16">
    <source>
        <dbReference type="Proteomes" id="UP001320148"/>
    </source>
</evidence>
<keyword evidence="10" id="KW-0902">Two-component regulatory system</keyword>
<keyword evidence="6" id="KW-0808">Transferase</keyword>
<sequence length="416" mass="46394">MVVICEECGKIYHLDPGKLKSHIKNPDGIKIKCKVCEHIITIRPPGEETDSEEGSAPIQSIPFDVTASLPEEEPLTSSETASEAEPADPGPATEVKREETSQPADTPRVAQKKKTSYKGFGLRTKMFFLFLVIPILLFIGSSAFTQYQMLTLANSITGESTDVVRQMAEEIIVNKAKGVASQCSIFLRNNPDLNKDDFYYDFDMRDIAIQKVGTEGFTALIEIPAPDQDEETGYRIWCHPNEDFIGSPLLGKMKEELGLGYTSFDEVFRAMKGGRGIKGYYKTVAKDGTHKEKFMAVEPIEQTPYLILSTTFIEDFTAPIQLIEKRATGLTQATQRMTIAFIGVVILFIGLSIMVYGYRLTSNIQMLTDAADRISVGELDVVIDIRSRDEIGSLAAAVTRMQDSLRFSIERLRKRR</sequence>
<dbReference type="EC" id="2.7.13.3" evidence="3"/>
<dbReference type="SUPFAM" id="SSF158472">
    <property type="entry name" value="HAMP domain-like"/>
    <property type="match status" value="1"/>
</dbReference>
<dbReference type="PANTHER" id="PTHR45528:SF1">
    <property type="entry name" value="SENSOR HISTIDINE KINASE CPXA"/>
    <property type="match status" value="1"/>
</dbReference>
<evidence type="ECO:0000256" key="6">
    <source>
        <dbReference type="ARBA" id="ARBA00022679"/>
    </source>
</evidence>
<feature type="transmembrane region" description="Helical" evidence="13">
    <location>
        <begin position="126"/>
        <end position="144"/>
    </location>
</feature>